<keyword evidence="4" id="KW-0560">Oxidoreductase</keyword>
<dbReference type="GO" id="GO:0016614">
    <property type="term" value="F:oxidoreductase activity, acting on CH-OH group of donors"/>
    <property type="evidence" value="ECO:0007669"/>
    <property type="project" value="InterPro"/>
</dbReference>
<dbReference type="GO" id="GO:0050660">
    <property type="term" value="F:flavin adenine dinucleotide binding"/>
    <property type="evidence" value="ECO:0007669"/>
    <property type="project" value="InterPro"/>
</dbReference>
<reference evidence="8" key="1">
    <citation type="submission" date="2021-05" db="EMBL/GenBank/DDBJ databases">
        <authorList>
            <person name="Pietrasiak N."/>
            <person name="Ward R."/>
            <person name="Stajich J.E."/>
            <person name="Kurbessoian T."/>
        </authorList>
    </citation>
    <scope>NUCLEOTIDE SEQUENCE</scope>
    <source>
        <strain evidence="8">GSE-NOS-MK-12-04C</strain>
    </source>
</reference>
<dbReference type="Pfam" id="PF00732">
    <property type="entry name" value="GMC_oxred_N"/>
    <property type="match status" value="1"/>
</dbReference>
<organism evidence="8 9">
    <name type="scientific">Cyanomargarita calcarea GSE-NOS-MK-12-04C</name>
    <dbReference type="NCBI Taxonomy" id="2839659"/>
    <lineage>
        <taxon>Bacteria</taxon>
        <taxon>Bacillati</taxon>
        <taxon>Cyanobacteriota</taxon>
        <taxon>Cyanophyceae</taxon>
        <taxon>Nostocales</taxon>
        <taxon>Cyanomargaritaceae</taxon>
        <taxon>Cyanomargarita</taxon>
    </lineage>
</organism>
<sequence>MIIDDQHYDVIIVGTGAGGGTLAYKLAPTGKKILILERGDFLPQEAENWSAAEVFKKDRYQPQEKWYDNSGDPFRPQTNYWVGGNTKVYGAAMLRMRERDFEKVKHQDGISPEWALKYQDFEPYYTEAEKLYSVHGRKGDDPTEPDRSEGYPYPEVTHEPRMQKICDAISKLGLNPFYLPLGLKLNETAPNQSACIRCNTCDGFPCKIGGKADAEIVGIKAALKYPNVTLKTKANVVRLHTSPSGLEVKAAEVEINGQSHLFFGDIVVLACGAVNSAALLLRSHSEKHPNGLANSSDQVGRNFMKHLMTGMVQLSPEENSDMFQKTICINDFYWGDGDFPYPMGHIQNTGNILHEMILGQAPPLLSLLSRLVPESGLRQLMTHSIGWWLQTEDLPDAENRVRVVGEKLYLDYIPNNTEAHDRLIYRWEDVLKIVDRTGNNSIFKQGIYPRTDTPIQVVANQSGTCRFGEDPTTSVLNLDCRTHDLDNLYVVDSSFFPSSSAVSPALTIIANALRVGKHLIERLK</sequence>
<evidence type="ECO:0000256" key="4">
    <source>
        <dbReference type="ARBA" id="ARBA00023002"/>
    </source>
</evidence>
<dbReference type="SUPFAM" id="SSF51905">
    <property type="entry name" value="FAD/NAD(P)-binding domain"/>
    <property type="match status" value="1"/>
</dbReference>
<evidence type="ECO:0000259" key="6">
    <source>
        <dbReference type="Pfam" id="PF00732"/>
    </source>
</evidence>
<keyword evidence="2" id="KW-0285">Flavoprotein</keyword>
<evidence type="ECO:0000313" key="9">
    <source>
        <dbReference type="Proteomes" id="UP000729701"/>
    </source>
</evidence>
<feature type="compositionally biased region" description="Basic and acidic residues" evidence="5">
    <location>
        <begin position="135"/>
        <end position="149"/>
    </location>
</feature>
<comment type="similarity">
    <text evidence="1">Belongs to the GMC oxidoreductase family.</text>
</comment>
<dbReference type="AlphaFoldDB" id="A0A951QLW7"/>
<name>A0A951QLW7_9CYAN</name>
<dbReference type="Gene3D" id="3.50.50.60">
    <property type="entry name" value="FAD/NAD(P)-binding domain"/>
    <property type="match status" value="2"/>
</dbReference>
<dbReference type="Pfam" id="PF05199">
    <property type="entry name" value="GMC_oxred_C"/>
    <property type="match status" value="1"/>
</dbReference>
<evidence type="ECO:0000259" key="7">
    <source>
        <dbReference type="Pfam" id="PF05199"/>
    </source>
</evidence>
<accession>A0A951QLW7</accession>
<dbReference type="InterPro" id="IPR036188">
    <property type="entry name" value="FAD/NAD-bd_sf"/>
</dbReference>
<reference evidence="8" key="2">
    <citation type="journal article" date="2022" name="Microbiol. Resour. Announc.">
        <title>Metagenome Sequencing to Explore Phylogenomics of Terrestrial Cyanobacteria.</title>
        <authorList>
            <person name="Ward R.D."/>
            <person name="Stajich J.E."/>
            <person name="Johansen J.R."/>
            <person name="Huntemann M."/>
            <person name="Clum A."/>
            <person name="Foster B."/>
            <person name="Foster B."/>
            <person name="Roux S."/>
            <person name="Palaniappan K."/>
            <person name="Varghese N."/>
            <person name="Mukherjee S."/>
            <person name="Reddy T.B.K."/>
            <person name="Daum C."/>
            <person name="Copeland A."/>
            <person name="Chen I.A."/>
            <person name="Ivanova N.N."/>
            <person name="Kyrpides N.C."/>
            <person name="Shapiro N."/>
            <person name="Eloe-Fadrosh E.A."/>
            <person name="Pietrasiak N."/>
        </authorList>
    </citation>
    <scope>NUCLEOTIDE SEQUENCE</scope>
    <source>
        <strain evidence="8">GSE-NOS-MK-12-04C</strain>
    </source>
</reference>
<protein>
    <submittedName>
        <fullName evidence="8">GMC family oxidoreductase</fullName>
    </submittedName>
</protein>
<comment type="caution">
    <text evidence="8">The sequence shown here is derived from an EMBL/GenBank/DDBJ whole genome shotgun (WGS) entry which is preliminary data.</text>
</comment>
<evidence type="ECO:0000256" key="1">
    <source>
        <dbReference type="ARBA" id="ARBA00010790"/>
    </source>
</evidence>
<proteinExistence type="inferred from homology"/>
<evidence type="ECO:0000256" key="3">
    <source>
        <dbReference type="ARBA" id="ARBA00022827"/>
    </source>
</evidence>
<evidence type="ECO:0000313" key="8">
    <source>
        <dbReference type="EMBL" id="MBW4668360.1"/>
    </source>
</evidence>
<dbReference type="EMBL" id="JAHHGZ010000012">
    <property type="protein sequence ID" value="MBW4668360.1"/>
    <property type="molecule type" value="Genomic_DNA"/>
</dbReference>
<evidence type="ECO:0000256" key="2">
    <source>
        <dbReference type="ARBA" id="ARBA00022630"/>
    </source>
</evidence>
<dbReference type="PANTHER" id="PTHR46056:SF12">
    <property type="entry name" value="LONG-CHAIN-ALCOHOL OXIDASE"/>
    <property type="match status" value="1"/>
</dbReference>
<feature type="domain" description="Glucose-methanol-choline oxidoreductase C-terminal" evidence="7">
    <location>
        <begin position="450"/>
        <end position="512"/>
    </location>
</feature>
<dbReference type="Proteomes" id="UP000729701">
    <property type="component" value="Unassembled WGS sequence"/>
</dbReference>
<keyword evidence="3" id="KW-0274">FAD</keyword>
<dbReference type="InterPro" id="IPR000172">
    <property type="entry name" value="GMC_OxRdtase_N"/>
</dbReference>
<dbReference type="PANTHER" id="PTHR46056">
    <property type="entry name" value="LONG-CHAIN-ALCOHOL OXIDASE"/>
    <property type="match status" value="1"/>
</dbReference>
<evidence type="ECO:0000256" key="5">
    <source>
        <dbReference type="SAM" id="MobiDB-lite"/>
    </source>
</evidence>
<dbReference type="InterPro" id="IPR007867">
    <property type="entry name" value="GMC_OxRtase_C"/>
</dbReference>
<feature type="domain" description="Glucose-methanol-choline oxidoreductase N-terminal" evidence="6">
    <location>
        <begin position="81"/>
        <end position="307"/>
    </location>
</feature>
<feature type="region of interest" description="Disordered" evidence="5">
    <location>
        <begin position="135"/>
        <end position="155"/>
    </location>
</feature>
<gene>
    <name evidence="8" type="ORF">KME60_13270</name>
</gene>